<dbReference type="EMBL" id="AKCU01000303">
    <property type="protein sequence ID" value="EKV14482.1"/>
    <property type="molecule type" value="Genomic_DNA"/>
</dbReference>
<evidence type="ECO:0000313" key="2">
    <source>
        <dbReference type="Proteomes" id="UP000009886"/>
    </source>
</evidence>
<dbReference type="AlphaFoldDB" id="K9G0V8"/>
<accession>K9G0V8</accession>
<dbReference type="Proteomes" id="UP000009886">
    <property type="component" value="Unassembled WGS sequence"/>
</dbReference>
<sequence length="74" mass="8471">MLAGVAGKLWQQAPIQLPRALSPRSAWLFAESVRRDDYCLLYVAQCLLVEYEELFCSDPVCRLFAVRLTDEFMG</sequence>
<dbReference type="VEuPathDB" id="FungiDB:PDIP_43550"/>
<organism evidence="1 2">
    <name type="scientific">Penicillium digitatum (strain Pd1 / CECT 20795)</name>
    <name type="common">Green mold</name>
    <dbReference type="NCBI Taxonomy" id="1170230"/>
    <lineage>
        <taxon>Eukaryota</taxon>
        <taxon>Fungi</taxon>
        <taxon>Dikarya</taxon>
        <taxon>Ascomycota</taxon>
        <taxon>Pezizomycotina</taxon>
        <taxon>Eurotiomycetes</taxon>
        <taxon>Eurotiomycetidae</taxon>
        <taxon>Eurotiales</taxon>
        <taxon>Aspergillaceae</taxon>
        <taxon>Penicillium</taxon>
    </lineage>
</organism>
<gene>
    <name evidence="1" type="ORF">PDIP_43550</name>
</gene>
<protein>
    <submittedName>
        <fullName evidence="1">Uncharacterized protein</fullName>
    </submittedName>
</protein>
<dbReference type="KEGG" id="pdp:PDIP_43550"/>
<dbReference type="HOGENOM" id="CLU_2688562_0_0_1"/>
<comment type="caution">
    <text evidence="1">The sequence shown here is derived from an EMBL/GenBank/DDBJ whole genome shotgun (WGS) entry which is preliminary data.</text>
</comment>
<proteinExistence type="predicted"/>
<evidence type="ECO:0000313" key="1">
    <source>
        <dbReference type="EMBL" id="EKV14482.1"/>
    </source>
</evidence>
<name>K9G0V8_PEND1</name>
<reference evidence="2" key="1">
    <citation type="journal article" date="2012" name="BMC Genomics">
        <title>Genome sequence of the necrotrophic fungus Penicillium digitatum, the main postharvest pathogen of citrus.</title>
        <authorList>
            <person name="Marcet-Houben M."/>
            <person name="Ballester A.-R."/>
            <person name="de la Fuente B."/>
            <person name="Harries E."/>
            <person name="Marcos J.F."/>
            <person name="Gonzalez-Candelas L."/>
            <person name="Gabaldon T."/>
        </authorList>
    </citation>
    <scope>NUCLEOTIDE SEQUENCE [LARGE SCALE GENOMIC DNA]</scope>
    <source>
        <strain evidence="2">Pd1 / CECT 20795</strain>
    </source>
</reference>
<dbReference type="OrthoDB" id="4364874at2759"/>